<dbReference type="EMBL" id="MEUT01000067">
    <property type="protein sequence ID" value="OGC48551.1"/>
    <property type="molecule type" value="Genomic_DNA"/>
</dbReference>
<gene>
    <name evidence="2" type="ORF">A2W32_00095</name>
</gene>
<protein>
    <submittedName>
        <fullName evidence="2">Uncharacterized protein</fullName>
    </submittedName>
</protein>
<proteinExistence type="predicted"/>
<feature type="transmembrane region" description="Helical" evidence="1">
    <location>
        <begin position="12"/>
        <end position="36"/>
    </location>
</feature>
<feature type="transmembrane region" description="Helical" evidence="1">
    <location>
        <begin position="48"/>
        <end position="69"/>
    </location>
</feature>
<keyword evidence="1" id="KW-0472">Membrane</keyword>
<keyword evidence="1" id="KW-1133">Transmembrane helix</keyword>
<evidence type="ECO:0000313" key="3">
    <source>
        <dbReference type="Proteomes" id="UP000177371"/>
    </source>
</evidence>
<dbReference type="Proteomes" id="UP000177371">
    <property type="component" value="Unassembled WGS sequence"/>
</dbReference>
<evidence type="ECO:0000256" key="1">
    <source>
        <dbReference type="SAM" id="Phobius"/>
    </source>
</evidence>
<keyword evidence="1" id="KW-0812">Transmembrane</keyword>
<sequence>MKNDTSTIRDDLARILGNVASVFALPTFFLTLWNLLPESRTGRIGAESFFFTAIIAYVVTALIAAAYFSNLEAKEEEIKKATKVHRWAKVLLFRN</sequence>
<accession>A0A1F4UUC2</accession>
<reference evidence="2 3" key="1">
    <citation type="journal article" date="2016" name="Nat. Commun.">
        <title>Thousands of microbial genomes shed light on interconnected biogeochemical processes in an aquifer system.</title>
        <authorList>
            <person name="Anantharaman K."/>
            <person name="Brown C.T."/>
            <person name="Hug L.A."/>
            <person name="Sharon I."/>
            <person name="Castelle C.J."/>
            <person name="Probst A.J."/>
            <person name="Thomas B.C."/>
            <person name="Singh A."/>
            <person name="Wilkins M.J."/>
            <person name="Karaoz U."/>
            <person name="Brodie E.L."/>
            <person name="Williams K.H."/>
            <person name="Hubbard S.S."/>
            <person name="Banfield J.F."/>
        </authorList>
    </citation>
    <scope>NUCLEOTIDE SEQUENCE [LARGE SCALE GENOMIC DNA]</scope>
</reference>
<name>A0A1F4UUC2_UNCKA</name>
<dbReference type="AlphaFoldDB" id="A0A1F4UUC2"/>
<comment type="caution">
    <text evidence="2">The sequence shown here is derived from an EMBL/GenBank/DDBJ whole genome shotgun (WGS) entry which is preliminary data.</text>
</comment>
<organism evidence="2 3">
    <name type="scientific">candidate division WWE3 bacterium RBG_16_37_10</name>
    <dbReference type="NCBI Taxonomy" id="1802610"/>
    <lineage>
        <taxon>Bacteria</taxon>
        <taxon>Katanobacteria</taxon>
    </lineage>
</organism>
<evidence type="ECO:0000313" key="2">
    <source>
        <dbReference type="EMBL" id="OGC48551.1"/>
    </source>
</evidence>